<keyword evidence="3 4" id="KW-0647">Proteasome</keyword>
<dbReference type="SUPFAM" id="SSF48371">
    <property type="entry name" value="ARM repeat"/>
    <property type="match status" value="1"/>
</dbReference>
<dbReference type="GO" id="GO:0030234">
    <property type="term" value="F:enzyme regulator activity"/>
    <property type="evidence" value="ECO:0007669"/>
    <property type="project" value="UniProtKB-UniRule"/>
</dbReference>
<dbReference type="Pfam" id="PF01851">
    <property type="entry name" value="PC_rep"/>
    <property type="match status" value="1"/>
</dbReference>
<feature type="domain" description="26S proteasome regulatory subunit RPN2 C-terminal" evidence="6">
    <location>
        <begin position="803"/>
        <end position="956"/>
    </location>
</feature>
<dbReference type="AlphaFoldDB" id="A0A9C7PXA7"/>
<evidence type="ECO:0000256" key="3">
    <source>
        <dbReference type="ARBA" id="ARBA00022942"/>
    </source>
</evidence>
<comment type="caution">
    <text evidence="8">The sequence shown here is derived from an EMBL/GenBank/DDBJ whole genome shotgun (WGS) entry which is preliminary data.</text>
</comment>
<feature type="compositionally biased region" description="Basic residues" evidence="5">
    <location>
        <begin position="854"/>
        <end position="863"/>
    </location>
</feature>
<dbReference type="Proteomes" id="UP001061958">
    <property type="component" value="Unassembled WGS sequence"/>
</dbReference>
<keyword evidence="9" id="KW-1185">Reference proteome</keyword>
<evidence type="ECO:0000259" key="6">
    <source>
        <dbReference type="Pfam" id="PF18004"/>
    </source>
</evidence>
<dbReference type="GO" id="GO:0008540">
    <property type="term" value="C:proteasome regulatory particle, base subcomplex"/>
    <property type="evidence" value="ECO:0007669"/>
    <property type="project" value="UniProtKB-UniRule"/>
</dbReference>
<feature type="domain" description="26S proteasome non-ATPase regulatory subunit 1/RPN2 N-terminal" evidence="7">
    <location>
        <begin position="8"/>
        <end position="336"/>
    </location>
</feature>
<feature type="region of interest" description="Disordered" evidence="5">
    <location>
        <begin position="843"/>
        <end position="913"/>
    </location>
</feature>
<evidence type="ECO:0000256" key="5">
    <source>
        <dbReference type="SAM" id="MobiDB-lite"/>
    </source>
</evidence>
<dbReference type="Gene3D" id="1.25.10.10">
    <property type="entry name" value="Leucine-rich Repeat Variant"/>
    <property type="match status" value="1"/>
</dbReference>
<dbReference type="Pfam" id="PF21505">
    <property type="entry name" value="RPN2_N"/>
    <property type="match status" value="1"/>
</dbReference>
<dbReference type="InterPro" id="IPR048570">
    <property type="entry name" value="PSMD1_RPN2_N"/>
</dbReference>
<dbReference type="GO" id="GO:0043161">
    <property type="term" value="P:proteasome-mediated ubiquitin-dependent protein catabolic process"/>
    <property type="evidence" value="ECO:0007669"/>
    <property type="project" value="TreeGrafter"/>
</dbReference>
<accession>A0A9C7PXA7</accession>
<keyword evidence="2" id="KW-0677">Repeat</keyword>
<dbReference type="EMBL" id="BQMJ01000030">
    <property type="protein sequence ID" value="GJQ12140.1"/>
    <property type="molecule type" value="Genomic_DNA"/>
</dbReference>
<dbReference type="GO" id="GO:0034515">
    <property type="term" value="C:proteasome storage granule"/>
    <property type="evidence" value="ECO:0007669"/>
    <property type="project" value="TreeGrafter"/>
</dbReference>
<dbReference type="PANTHER" id="PTHR10943:SF2">
    <property type="entry name" value="26S PROTEASOME NON-ATPASE REGULATORY SUBUNIT 1"/>
    <property type="match status" value="1"/>
</dbReference>
<dbReference type="PANTHER" id="PTHR10943">
    <property type="entry name" value="26S PROTEASOME NON-ATPASE REGULATORY SUBUNIT"/>
    <property type="match status" value="1"/>
</dbReference>
<organism evidence="8 9">
    <name type="scientific">Galdieria partita</name>
    <dbReference type="NCBI Taxonomy" id="83374"/>
    <lineage>
        <taxon>Eukaryota</taxon>
        <taxon>Rhodophyta</taxon>
        <taxon>Bangiophyceae</taxon>
        <taxon>Galdieriales</taxon>
        <taxon>Galdieriaceae</taxon>
        <taxon>Galdieria</taxon>
    </lineage>
</organism>
<dbReference type="InterPro" id="IPR016024">
    <property type="entry name" value="ARM-type_fold"/>
</dbReference>
<dbReference type="Pfam" id="PF18004">
    <property type="entry name" value="RPN2_C"/>
    <property type="match status" value="1"/>
</dbReference>
<gene>
    <name evidence="8" type="ORF">GpartN1_g3931.t1</name>
</gene>
<reference evidence="8" key="2">
    <citation type="submission" date="2022-01" db="EMBL/GenBank/DDBJ databases">
        <authorList>
            <person name="Hirooka S."/>
            <person name="Miyagishima S.Y."/>
        </authorList>
    </citation>
    <scope>NUCLEOTIDE SEQUENCE</scope>
    <source>
        <strain evidence="8">NBRC 102759</strain>
    </source>
</reference>
<name>A0A9C7PXA7_9RHOD</name>
<evidence type="ECO:0000313" key="8">
    <source>
        <dbReference type="EMBL" id="GJQ12140.1"/>
    </source>
</evidence>
<evidence type="ECO:0000256" key="2">
    <source>
        <dbReference type="ARBA" id="ARBA00022737"/>
    </source>
</evidence>
<dbReference type="FunFam" id="1.25.10.10:FF:000017">
    <property type="entry name" value="26S proteasome non-ATPase regulatory subunit 1"/>
    <property type="match status" value="1"/>
</dbReference>
<dbReference type="Pfam" id="PF13646">
    <property type="entry name" value="HEAT_2"/>
    <property type="match status" value="1"/>
</dbReference>
<feature type="compositionally biased region" description="Polar residues" evidence="5">
    <location>
        <begin position="973"/>
        <end position="982"/>
    </location>
</feature>
<proteinExistence type="inferred from homology"/>
<feature type="region of interest" description="Disordered" evidence="5">
    <location>
        <begin position="968"/>
        <end position="999"/>
    </location>
</feature>
<evidence type="ECO:0000259" key="7">
    <source>
        <dbReference type="Pfam" id="PF21505"/>
    </source>
</evidence>
<dbReference type="InterPro" id="IPR002015">
    <property type="entry name" value="Proteasome/cyclosome_rpt"/>
</dbReference>
<dbReference type="InterPro" id="IPR040623">
    <property type="entry name" value="RPN2_C"/>
</dbReference>
<dbReference type="GO" id="GO:0005634">
    <property type="term" value="C:nucleus"/>
    <property type="evidence" value="ECO:0007669"/>
    <property type="project" value="TreeGrafter"/>
</dbReference>
<dbReference type="InterPro" id="IPR011989">
    <property type="entry name" value="ARM-like"/>
</dbReference>
<comment type="similarity">
    <text evidence="1 4">Belongs to the proteasome subunit S1 family.</text>
</comment>
<feature type="compositionally biased region" description="Basic and acidic residues" evidence="5">
    <location>
        <begin position="882"/>
        <end position="902"/>
    </location>
</feature>
<dbReference type="InterPro" id="IPR016642">
    <property type="entry name" value="26S_Psome_Rpn2"/>
</dbReference>
<evidence type="ECO:0000256" key="4">
    <source>
        <dbReference type="PIRNR" id="PIRNR015947"/>
    </source>
</evidence>
<evidence type="ECO:0000256" key="1">
    <source>
        <dbReference type="ARBA" id="ARBA00006308"/>
    </source>
</evidence>
<dbReference type="OrthoDB" id="261572at2759"/>
<sequence>MSVLVVNSASSALNELSESEPLLQVHALRVLNSVVDSFWPEISSYVPKIQALSESPSFPEPQLAALVAAKVLFYLGDIDQALEYALMAGDNFDVTEETEFSQTLRSRCIDLYVEIKSGSGPREREHLPSFTNTNLESGETTSFTVKEANFPVLERVVEDVFNDCLKKNETFEAVGIAIECRRLDKLKDAVATEKDPQRVPLLLDYCFRCSQGLVASKAYRTEVLYALVELYESQSIPDYVSICKCLGFLEDSKRVAEILARLLKEENEQSHLSCLQIALDLFDSDSPNFSRKLYEEFSLQFSEEKGGDKTLFHTIRSILNGTVPSALYLEFLYTKNHSENNVLKKVKQSLDARSSVNHTGLVLANGFMNAGTKNDAFLRENIEWLSRATNWAKFSATACLGLIHTRQASSALTLLSPYLSNEGGSTSAYAEGGALYALGFIVASASSFELTEPSLQQYIPVTARGLNSRSYLLSALRSAGNNEVIQHGACLGIGLACMGMATGDENDELYEELKGILYSDSAVAGQAAAFAIGLVLVGSGASRAIEEMVAYAHDTQHEKITRALAVCIALIMYGREEDADTLIDQLCDEKDPILRYGAMFTIGLAYCGTGENKATRRLLHVAVSDVNEDVRRAAVIALGFVLIRQPLQVPKIVKLLSESYHAHVRYGAAMAIGIACACTGSYHAIEILEHLSTDAVDFVRQAALIALSMVLMQQSEAMNSKVADIRRLFDRTISDKHEEVLSKFGAVLATGIINAGGKNCTIEFTSQSGFLRSRAIVGMTMFCQFWHWYPSAHFLSLSFRPSALIALTKDLKLPKMEFLCETKPSLFDYVKAASQEQKKEEEPVVSAVLSVSTHQRRRDRTKKTTSTESKVNTGTTAPMDLDTEKSKEQTKDSSKSKVEQQHESSSYRMENPTRVLPQQIPYVRIPSDSVFKGLTNIAHPGFILVQPKDTQVAVEYVSYQLYGYPVVQEDDMPQSSQTQEPMSQVEEPQPPAPFEYHED</sequence>
<reference evidence="8" key="1">
    <citation type="journal article" date="2022" name="Proc. Natl. Acad. Sci. U.S.A.">
        <title>Life cycle and functional genomics of the unicellular red alga Galdieria for elucidating algal and plant evolution and industrial use.</title>
        <authorList>
            <person name="Hirooka S."/>
            <person name="Itabashi T."/>
            <person name="Ichinose T.M."/>
            <person name="Onuma R."/>
            <person name="Fujiwara T."/>
            <person name="Yamashita S."/>
            <person name="Jong L.W."/>
            <person name="Tomita R."/>
            <person name="Iwane A.H."/>
            <person name="Miyagishima S.Y."/>
        </authorList>
    </citation>
    <scope>NUCLEOTIDE SEQUENCE</scope>
    <source>
        <strain evidence="8">NBRC 102759</strain>
    </source>
</reference>
<dbReference type="PIRSF" id="PIRSF015947">
    <property type="entry name" value="26S_Psome_Rpn2"/>
    <property type="match status" value="1"/>
</dbReference>
<evidence type="ECO:0000313" key="9">
    <source>
        <dbReference type="Proteomes" id="UP001061958"/>
    </source>
</evidence>
<protein>
    <recommendedName>
        <fullName evidence="10">26S proteasome regulatory subunit</fullName>
    </recommendedName>
</protein>
<evidence type="ECO:0008006" key="10">
    <source>
        <dbReference type="Google" id="ProtNLM"/>
    </source>
</evidence>
<dbReference type="GO" id="GO:0042176">
    <property type="term" value="P:regulation of protein catabolic process"/>
    <property type="evidence" value="ECO:0007669"/>
    <property type="project" value="UniProtKB-UniRule"/>
</dbReference>